<keyword evidence="3" id="KW-1185">Reference proteome</keyword>
<sequence>METNENSSKSDKSSDFDFSTGAENLKVGRDLGKQDGDAGEGQHPHVAGQDAVPNTASDTPHYGTFGVPSDQGEVLGSAGNNPHGAAAPSTTDPDQRGSVPQNQDNADVLDHIDDSYNAQRESYRRDDPRYGGGTRNWPTNEPANRTTEGPDPNEDNI</sequence>
<evidence type="ECO:0000313" key="2">
    <source>
        <dbReference type="EMBL" id="GGF18364.1"/>
    </source>
</evidence>
<dbReference type="EMBL" id="BMHT01000006">
    <property type="protein sequence ID" value="GGF18364.1"/>
    <property type="molecule type" value="Genomic_DNA"/>
</dbReference>
<accession>A0ABQ1UI22</accession>
<organism evidence="2 3">
    <name type="scientific">Hymenobacter cavernae</name>
    <dbReference type="NCBI Taxonomy" id="2044852"/>
    <lineage>
        <taxon>Bacteria</taxon>
        <taxon>Pseudomonadati</taxon>
        <taxon>Bacteroidota</taxon>
        <taxon>Cytophagia</taxon>
        <taxon>Cytophagales</taxon>
        <taxon>Hymenobacteraceae</taxon>
        <taxon>Hymenobacter</taxon>
    </lineage>
</organism>
<feature type="compositionally biased region" description="Polar residues" evidence="1">
    <location>
        <begin position="88"/>
        <end position="105"/>
    </location>
</feature>
<comment type="caution">
    <text evidence="2">The sequence shown here is derived from an EMBL/GenBank/DDBJ whole genome shotgun (WGS) entry which is preliminary data.</text>
</comment>
<evidence type="ECO:0000256" key="1">
    <source>
        <dbReference type="SAM" id="MobiDB-lite"/>
    </source>
</evidence>
<gene>
    <name evidence="2" type="ORF">GCM10011383_32290</name>
</gene>
<proteinExistence type="predicted"/>
<feature type="compositionally biased region" description="Polar residues" evidence="1">
    <location>
        <begin position="136"/>
        <end position="147"/>
    </location>
</feature>
<evidence type="ECO:0000313" key="3">
    <source>
        <dbReference type="Proteomes" id="UP000632273"/>
    </source>
</evidence>
<dbReference type="Proteomes" id="UP000632273">
    <property type="component" value="Unassembled WGS sequence"/>
</dbReference>
<feature type="region of interest" description="Disordered" evidence="1">
    <location>
        <begin position="1"/>
        <end position="157"/>
    </location>
</feature>
<feature type="compositionally biased region" description="Basic and acidic residues" evidence="1">
    <location>
        <begin position="26"/>
        <end position="43"/>
    </location>
</feature>
<name>A0ABQ1UI22_9BACT</name>
<protein>
    <submittedName>
        <fullName evidence="2">Uncharacterized protein</fullName>
    </submittedName>
</protein>
<dbReference type="RefSeq" id="WP_188815072.1">
    <property type="nucleotide sequence ID" value="NZ_BMHT01000006.1"/>
</dbReference>
<reference evidence="3" key="1">
    <citation type="journal article" date="2019" name="Int. J. Syst. Evol. Microbiol.">
        <title>The Global Catalogue of Microorganisms (GCM) 10K type strain sequencing project: providing services to taxonomists for standard genome sequencing and annotation.</title>
        <authorList>
            <consortium name="The Broad Institute Genomics Platform"/>
            <consortium name="The Broad Institute Genome Sequencing Center for Infectious Disease"/>
            <person name="Wu L."/>
            <person name="Ma J."/>
        </authorList>
    </citation>
    <scope>NUCLEOTIDE SEQUENCE [LARGE SCALE GENOMIC DNA]</scope>
    <source>
        <strain evidence="3">CGMCC 1.15197</strain>
    </source>
</reference>